<feature type="domain" description="SAM" evidence="3">
    <location>
        <begin position="437"/>
        <end position="498"/>
    </location>
</feature>
<comment type="caution">
    <text evidence="4">The sequence shown here is derived from an EMBL/GenBank/DDBJ whole genome shotgun (WGS) entry which is preliminary data.</text>
</comment>
<evidence type="ECO:0000313" key="5">
    <source>
        <dbReference type="Proteomes" id="UP000549394"/>
    </source>
</evidence>
<reference evidence="4 5" key="1">
    <citation type="submission" date="2020-08" db="EMBL/GenBank/DDBJ databases">
        <authorList>
            <person name="Hejnol A."/>
        </authorList>
    </citation>
    <scope>NUCLEOTIDE SEQUENCE [LARGE SCALE GENOMIC DNA]</scope>
</reference>
<feature type="compositionally biased region" description="Basic and acidic residues" evidence="2">
    <location>
        <begin position="282"/>
        <end position="308"/>
    </location>
</feature>
<proteinExistence type="predicted"/>
<keyword evidence="1" id="KW-0175">Coiled coil</keyword>
<evidence type="ECO:0000256" key="1">
    <source>
        <dbReference type="SAM" id="Coils"/>
    </source>
</evidence>
<feature type="region of interest" description="Disordered" evidence="2">
    <location>
        <begin position="275"/>
        <end position="308"/>
    </location>
</feature>
<dbReference type="Pfam" id="PF00536">
    <property type="entry name" value="SAM_1"/>
    <property type="match status" value="1"/>
</dbReference>
<dbReference type="InterPro" id="IPR013761">
    <property type="entry name" value="SAM/pointed_sf"/>
</dbReference>
<dbReference type="AlphaFoldDB" id="A0A7I8W9I3"/>
<name>A0A7I8W9I3_9ANNE</name>
<dbReference type="PANTHER" id="PTHR12776">
    <property type="entry name" value="KAZRIN-RELATED"/>
    <property type="match status" value="1"/>
</dbReference>
<evidence type="ECO:0000259" key="3">
    <source>
        <dbReference type="PROSITE" id="PS50105"/>
    </source>
</evidence>
<organism evidence="4 5">
    <name type="scientific">Dimorphilus gyrociliatus</name>
    <dbReference type="NCBI Taxonomy" id="2664684"/>
    <lineage>
        <taxon>Eukaryota</taxon>
        <taxon>Metazoa</taxon>
        <taxon>Spiralia</taxon>
        <taxon>Lophotrochozoa</taxon>
        <taxon>Annelida</taxon>
        <taxon>Polychaeta</taxon>
        <taxon>Polychaeta incertae sedis</taxon>
        <taxon>Dinophilidae</taxon>
        <taxon>Dimorphilus</taxon>
    </lineage>
</organism>
<feature type="compositionally biased region" description="Polar residues" evidence="2">
    <location>
        <begin position="72"/>
        <end position="81"/>
    </location>
</feature>
<evidence type="ECO:0000256" key="2">
    <source>
        <dbReference type="SAM" id="MobiDB-lite"/>
    </source>
</evidence>
<feature type="domain" description="SAM" evidence="3">
    <location>
        <begin position="522"/>
        <end position="589"/>
    </location>
</feature>
<dbReference type="SMART" id="SM00454">
    <property type="entry name" value="SAM"/>
    <property type="match status" value="3"/>
</dbReference>
<dbReference type="InterPro" id="IPR037614">
    <property type="entry name" value="Kazrin"/>
</dbReference>
<dbReference type="PROSITE" id="PS50105">
    <property type="entry name" value="SAM_DOMAIN"/>
    <property type="match status" value="3"/>
</dbReference>
<accession>A0A7I8W9I3</accession>
<feature type="region of interest" description="Disordered" evidence="2">
    <location>
        <begin position="66"/>
        <end position="102"/>
    </location>
</feature>
<dbReference type="InterPro" id="IPR001660">
    <property type="entry name" value="SAM"/>
</dbReference>
<dbReference type="OrthoDB" id="2132119at2759"/>
<feature type="region of interest" description="Disordered" evidence="2">
    <location>
        <begin position="227"/>
        <end position="246"/>
    </location>
</feature>
<gene>
    <name evidence="4" type="ORF">DGYR_LOCUS12285</name>
</gene>
<sequence>MAMILEYAIKSLSNVREKLLTLLTNLQAAQKNGRDEYFKERDGLNTSILVIQSLLVEAKDKFKRMNEHNGQDENGSSKTKLNNNNNNSSNSNNNNNNKEYESLKRKKSFKACKRCEELKSQIETLTDAFKDEKRNLRLDKINLMHEVRKLRKSQMEREIFVENFCRQYEQKMIKFDETLLETIREKKNLEILNSELKKEKENLAKKIDTSRQQLMLANSRILLLERERTTSTKKKKGQTRAHSASNLSPLDRHLIISEPIESLINRNINGKPISSESLHSFKNRDKDVQNEESLKATDGATDKIDRKRMEEDQVRQVVDTWQKLSKKRTSFSNISKFFGRNRNSRSDLRKTKSLRDFTVDEVAAWFDQFLGMACYKEEIKDSVCDGKMLLGVDTSALSSIIKFKSPLHCRKVKIALERYRNDTSNPYSLTDYIDNYWVSTTFLEHVGLTRYANKFTEQLIDGPVLLSLVERDLEEFLEINESFHKISIICGIAMMKILSMNKNLLEERQKKCETIDEDLLVWSNYRVRKWLDSINLQQYSDKIVDSGIHGAVFLLDEHFQAEYLVEKLAISQRSLRKHLSERFEVLTRSARPTSAIFSDSTNERRSSANSWKDSLGRILRGRSRSRSDAFN</sequence>
<feature type="domain" description="SAM" evidence="3">
    <location>
        <begin position="357"/>
        <end position="422"/>
    </location>
</feature>
<dbReference type="EMBL" id="CAJFCJ010000023">
    <property type="protein sequence ID" value="CAD5124798.1"/>
    <property type="molecule type" value="Genomic_DNA"/>
</dbReference>
<dbReference type="Proteomes" id="UP000549394">
    <property type="component" value="Unassembled WGS sequence"/>
</dbReference>
<protein>
    <submittedName>
        <fullName evidence="4">DgyrCDS13060</fullName>
    </submittedName>
</protein>
<dbReference type="Pfam" id="PF07647">
    <property type="entry name" value="SAM_2"/>
    <property type="match status" value="1"/>
</dbReference>
<dbReference type="PANTHER" id="PTHR12776:SF1">
    <property type="entry name" value="KAZRIN"/>
    <property type="match status" value="1"/>
</dbReference>
<evidence type="ECO:0000313" key="4">
    <source>
        <dbReference type="EMBL" id="CAD5124798.1"/>
    </source>
</evidence>
<feature type="coiled-coil region" evidence="1">
    <location>
        <begin position="179"/>
        <end position="213"/>
    </location>
</feature>
<dbReference type="Gene3D" id="1.10.150.50">
    <property type="entry name" value="Transcription Factor, Ets-1"/>
    <property type="match status" value="3"/>
</dbReference>
<feature type="compositionally biased region" description="Low complexity" evidence="2">
    <location>
        <begin position="82"/>
        <end position="97"/>
    </location>
</feature>
<keyword evidence="5" id="KW-1185">Reference proteome</keyword>
<dbReference type="SUPFAM" id="SSF47769">
    <property type="entry name" value="SAM/Pointed domain"/>
    <property type="match status" value="3"/>
</dbReference>